<protein>
    <submittedName>
        <fullName evidence="3">Gfo/Idh/MocA family oxidoreductase</fullName>
    </submittedName>
</protein>
<dbReference type="InterPro" id="IPR055170">
    <property type="entry name" value="GFO_IDH_MocA-like_dom"/>
</dbReference>
<dbReference type="SUPFAM" id="SSF55347">
    <property type="entry name" value="Glyceraldehyde-3-phosphate dehydrogenase-like, C-terminal domain"/>
    <property type="match status" value="1"/>
</dbReference>
<dbReference type="PANTHER" id="PTHR43377">
    <property type="entry name" value="BILIVERDIN REDUCTASE A"/>
    <property type="match status" value="1"/>
</dbReference>
<evidence type="ECO:0000259" key="1">
    <source>
        <dbReference type="Pfam" id="PF01408"/>
    </source>
</evidence>
<keyword evidence="4" id="KW-1185">Reference proteome</keyword>
<dbReference type="AlphaFoldDB" id="A0AAP4BE43"/>
<comment type="caution">
    <text evidence="3">The sequence shown here is derived from an EMBL/GenBank/DDBJ whole genome shotgun (WGS) entry which is preliminary data.</text>
</comment>
<dbReference type="InterPro" id="IPR036291">
    <property type="entry name" value="NAD(P)-bd_dom_sf"/>
</dbReference>
<dbReference type="SUPFAM" id="SSF51735">
    <property type="entry name" value="NAD(P)-binding Rossmann-fold domains"/>
    <property type="match status" value="1"/>
</dbReference>
<dbReference type="Gene3D" id="3.30.360.10">
    <property type="entry name" value="Dihydrodipicolinate Reductase, domain 2"/>
    <property type="match status" value="1"/>
</dbReference>
<feature type="domain" description="Gfo/Idh/MocA-like oxidoreductase N-terminal" evidence="1">
    <location>
        <begin position="5"/>
        <end position="122"/>
    </location>
</feature>
<dbReference type="Pfam" id="PF01408">
    <property type="entry name" value="GFO_IDH_MocA"/>
    <property type="match status" value="1"/>
</dbReference>
<dbReference type="InterPro" id="IPR000683">
    <property type="entry name" value="Gfo/Idh/MocA-like_OxRdtase_N"/>
</dbReference>
<dbReference type="RefSeq" id="WP_283231192.1">
    <property type="nucleotide sequence ID" value="NZ_JASGBQ010000018.1"/>
</dbReference>
<dbReference type="Proteomes" id="UP001300383">
    <property type="component" value="Unassembled WGS sequence"/>
</dbReference>
<dbReference type="Pfam" id="PF22725">
    <property type="entry name" value="GFO_IDH_MocA_C3"/>
    <property type="match status" value="1"/>
</dbReference>
<dbReference type="PANTHER" id="PTHR43377:SF1">
    <property type="entry name" value="BILIVERDIN REDUCTASE A"/>
    <property type="match status" value="1"/>
</dbReference>
<proteinExistence type="predicted"/>
<evidence type="ECO:0000313" key="4">
    <source>
        <dbReference type="Proteomes" id="UP001300383"/>
    </source>
</evidence>
<evidence type="ECO:0000259" key="2">
    <source>
        <dbReference type="Pfam" id="PF22725"/>
    </source>
</evidence>
<evidence type="ECO:0000313" key="3">
    <source>
        <dbReference type="EMBL" id="MDI9242749.1"/>
    </source>
</evidence>
<dbReference type="GO" id="GO:0000166">
    <property type="term" value="F:nucleotide binding"/>
    <property type="evidence" value="ECO:0007669"/>
    <property type="project" value="InterPro"/>
</dbReference>
<name>A0AAP4BE43_9FIRM</name>
<gene>
    <name evidence="3" type="ORF">QJ036_09750</name>
</gene>
<feature type="domain" description="GFO/IDH/MocA-like oxidoreductase" evidence="2">
    <location>
        <begin position="132"/>
        <end position="256"/>
    </location>
</feature>
<dbReference type="InterPro" id="IPR051450">
    <property type="entry name" value="Gfo/Idh/MocA_Oxidoreductases"/>
</dbReference>
<organism evidence="3 4">
    <name type="scientific">Fusibacillus kribbianus</name>
    <dbReference type="NCBI Taxonomy" id="3044208"/>
    <lineage>
        <taxon>Bacteria</taxon>
        <taxon>Bacillati</taxon>
        <taxon>Bacillota</taxon>
        <taxon>Clostridia</taxon>
        <taxon>Lachnospirales</taxon>
        <taxon>Lachnospiraceae</taxon>
        <taxon>Fusibacillus</taxon>
    </lineage>
</organism>
<dbReference type="EMBL" id="JASGBQ010000018">
    <property type="protein sequence ID" value="MDI9242749.1"/>
    <property type="molecule type" value="Genomic_DNA"/>
</dbReference>
<sequence>MSSMINLVIIGTGDIARKRHIPGILQSADAKLYGFYNRSVKKSEEAAKTYGGKAFASEEEIYADPAVDAVLISTPPVSHKALAVKALLAGRHVLLEKPMSLTVEEAEAMKEASEKTGAKLMLLHVQRFYEPHRKAKELLEQGEIGRLLSIRTFLGNGDADPEASVAVPGWQDVLFNVAIHRIDLIRYLVGSEVSQVFCHRSSLLGIVCPEDGQKEEDHMVGLFRFENGVMGTMISARTSYGGEDRSTVLLGTEGTITTYLDGHGLVLEKRNGERRVYDLEEGKNQKILELTDIHEQFCRCIEEDTEPAVTAKDGVESVKIAVAMERSDREKRWVGLEEV</sequence>
<reference evidence="3 4" key="1">
    <citation type="submission" date="2023-05" db="EMBL/GenBank/DDBJ databases">
        <title>[ruminococcus] sp. nov., isolated from a pig farm feces dump.</title>
        <authorList>
            <person name="Chang Y.-H."/>
        </authorList>
    </citation>
    <scope>NUCLEOTIDE SEQUENCE [LARGE SCALE GENOMIC DNA]</scope>
    <source>
        <strain evidence="3 4">YH-rum2234</strain>
    </source>
</reference>
<accession>A0AAP4BE43</accession>
<dbReference type="Gene3D" id="3.40.50.720">
    <property type="entry name" value="NAD(P)-binding Rossmann-like Domain"/>
    <property type="match status" value="1"/>
</dbReference>